<feature type="region of interest" description="Disordered" evidence="1">
    <location>
        <begin position="1"/>
        <end position="38"/>
    </location>
</feature>
<evidence type="ECO:0000313" key="3">
    <source>
        <dbReference type="Proteomes" id="UP000032141"/>
    </source>
</evidence>
<keyword evidence="3" id="KW-1185">Reference proteome</keyword>
<dbReference type="Proteomes" id="UP000032141">
    <property type="component" value="Chromosome C7"/>
</dbReference>
<sequence length="332" mass="37521">MSQKQPLKLKDKLCHSPSDPTSFHPLRRRTSPAKNVYGEKHEAATISGKEQEPLILHRRHHGKSKSWLQKKKDDLVKLFFGKREGKSLESCWRSNQRLLNLGTQGFEPAGLTRKVPLRGGFGLTYLRPEILRVMRVGQFRAWANVGWVDAGLRGIRDPRVVFTRDVWRSAHRQKRLEMATVEEILDLLFHPLTKRAPPELFFFLALLPPSTTVASPLPRSTTIYHLHRSMRRRELMRTAFSLPAGRTAKSYVASGAGLGRGLGTADYGGLTRKDPPEIETAAGRATAGRVVPIAIPTDVSSPQPFSVSFLKWTNLAREIKRMTLRNISVYVY</sequence>
<evidence type="ECO:0000256" key="1">
    <source>
        <dbReference type="SAM" id="MobiDB-lite"/>
    </source>
</evidence>
<name>A0A0D3D470_BRAOL</name>
<proteinExistence type="predicted"/>
<dbReference type="HOGENOM" id="CLU_837720_0_0_1"/>
<accession>A0A0D3D470</accession>
<dbReference type="Gramene" id="Bo7g024130.1">
    <property type="protein sequence ID" value="Bo7g024130.1"/>
    <property type="gene ID" value="Bo7g024130"/>
</dbReference>
<organism evidence="2 3">
    <name type="scientific">Brassica oleracea var. oleracea</name>
    <dbReference type="NCBI Taxonomy" id="109376"/>
    <lineage>
        <taxon>Eukaryota</taxon>
        <taxon>Viridiplantae</taxon>
        <taxon>Streptophyta</taxon>
        <taxon>Embryophyta</taxon>
        <taxon>Tracheophyta</taxon>
        <taxon>Spermatophyta</taxon>
        <taxon>Magnoliopsida</taxon>
        <taxon>eudicotyledons</taxon>
        <taxon>Gunneridae</taxon>
        <taxon>Pentapetalae</taxon>
        <taxon>rosids</taxon>
        <taxon>malvids</taxon>
        <taxon>Brassicales</taxon>
        <taxon>Brassicaceae</taxon>
        <taxon>Brassiceae</taxon>
        <taxon>Brassica</taxon>
    </lineage>
</organism>
<reference evidence="2" key="2">
    <citation type="submission" date="2015-03" db="UniProtKB">
        <authorList>
            <consortium name="EnsemblPlants"/>
        </authorList>
    </citation>
    <scope>IDENTIFICATION</scope>
</reference>
<dbReference type="EnsemblPlants" id="Bo7g024130.1">
    <property type="protein sequence ID" value="Bo7g024130.1"/>
    <property type="gene ID" value="Bo7g024130"/>
</dbReference>
<dbReference type="AlphaFoldDB" id="A0A0D3D470"/>
<protein>
    <submittedName>
        <fullName evidence="2">Uncharacterized protein</fullName>
    </submittedName>
</protein>
<evidence type="ECO:0000313" key="2">
    <source>
        <dbReference type="EnsemblPlants" id="Bo7g024130.1"/>
    </source>
</evidence>
<reference evidence="2 3" key="1">
    <citation type="journal article" date="2014" name="Genome Biol.">
        <title>Transcriptome and methylome profiling reveals relics of genome dominance in the mesopolyploid Brassica oleracea.</title>
        <authorList>
            <person name="Parkin I.A."/>
            <person name="Koh C."/>
            <person name="Tang H."/>
            <person name="Robinson S.J."/>
            <person name="Kagale S."/>
            <person name="Clarke W.E."/>
            <person name="Town C.D."/>
            <person name="Nixon J."/>
            <person name="Krishnakumar V."/>
            <person name="Bidwell S.L."/>
            <person name="Denoeud F."/>
            <person name="Belcram H."/>
            <person name="Links M.G."/>
            <person name="Just J."/>
            <person name="Clarke C."/>
            <person name="Bender T."/>
            <person name="Huebert T."/>
            <person name="Mason A.S."/>
            <person name="Pires J.C."/>
            <person name="Barker G."/>
            <person name="Moore J."/>
            <person name="Walley P.G."/>
            <person name="Manoli S."/>
            <person name="Batley J."/>
            <person name="Edwards D."/>
            <person name="Nelson M.N."/>
            <person name="Wang X."/>
            <person name="Paterson A.H."/>
            <person name="King G."/>
            <person name="Bancroft I."/>
            <person name="Chalhoub B."/>
            <person name="Sharpe A.G."/>
        </authorList>
    </citation>
    <scope>NUCLEOTIDE SEQUENCE</scope>
    <source>
        <strain evidence="2 3">cv. TO1000</strain>
    </source>
</reference>